<organism evidence="2 3">
    <name type="scientific">Aureobasidium pullulans</name>
    <name type="common">Black yeast</name>
    <name type="synonym">Pullularia pullulans</name>
    <dbReference type="NCBI Taxonomy" id="5580"/>
    <lineage>
        <taxon>Eukaryota</taxon>
        <taxon>Fungi</taxon>
        <taxon>Dikarya</taxon>
        <taxon>Ascomycota</taxon>
        <taxon>Pezizomycotina</taxon>
        <taxon>Dothideomycetes</taxon>
        <taxon>Dothideomycetidae</taxon>
        <taxon>Dothideales</taxon>
        <taxon>Saccotheciaceae</taxon>
        <taxon>Aureobasidium</taxon>
    </lineage>
</organism>
<evidence type="ECO:0000313" key="3">
    <source>
        <dbReference type="Proteomes" id="UP000310121"/>
    </source>
</evidence>
<reference evidence="2 3" key="1">
    <citation type="submission" date="2018-10" db="EMBL/GenBank/DDBJ databases">
        <title>Fifty Aureobasidium pullulans genomes reveal a recombining polyextremotolerant generalist.</title>
        <authorList>
            <person name="Gostincar C."/>
            <person name="Turk M."/>
            <person name="Zajc J."/>
            <person name="Gunde-Cimerman N."/>
        </authorList>
    </citation>
    <scope>NUCLEOTIDE SEQUENCE [LARGE SCALE GENOMIC DNA]</scope>
    <source>
        <strain evidence="2 3">EXF-3844</strain>
    </source>
</reference>
<dbReference type="EMBL" id="QZBN01000758">
    <property type="protein sequence ID" value="THZ36971.1"/>
    <property type="molecule type" value="Genomic_DNA"/>
</dbReference>
<comment type="caution">
    <text evidence="2">The sequence shown here is derived from an EMBL/GenBank/DDBJ whole genome shotgun (WGS) entry which is preliminary data.</text>
</comment>
<accession>A0A4V4KP72</accession>
<dbReference type="Proteomes" id="UP000310121">
    <property type="component" value="Unassembled WGS sequence"/>
</dbReference>
<protein>
    <recommendedName>
        <fullName evidence="4">BTB domain-containing protein</fullName>
    </recommendedName>
</protein>
<dbReference type="AlphaFoldDB" id="A0A4V4KP72"/>
<evidence type="ECO:0000256" key="1">
    <source>
        <dbReference type="SAM" id="MobiDB-lite"/>
    </source>
</evidence>
<feature type="region of interest" description="Disordered" evidence="1">
    <location>
        <begin position="156"/>
        <end position="177"/>
    </location>
</feature>
<sequence length="483" mass="54885">MSHTQPDGLPSCFFEAHGDVTISLFPAGSIFGKNASETRPQLIRIDAAGGVQPVNPPSCADVSNTQEIRLSSNTLTNASTFFKNSLKQEWLVKEGTGVENSGPDMSQCMRSYELELDTSGCDFLIGKTTPTDLVTRVLSALNISRDKSYQNFVNDMSGLQNRRPSHQQEPSGDDINDNERVDAELNLVSTVNLLGLSMICGFPHGTAHFLMTRLQRMQAFPVRMTYLVQRLLRWLSCHNTEENVKSRLAQFIVSEVPAREIHRQPLPYLRVACVLRSKFLFGLIIDKNPLFADGFCFSMSYVDACLGLDVWVSAFERHLVYLGYVFKGLQNLPNRIEPFVNDVFTADEWNLVLLTWNTWLQQRAEKSRAEYQYVDSSVLALHSIAVSDVVLPFWSFKYTPVVAEQASNHLQHALILAKERTYRHITVDRNEMFGFRINNARFFAKYGYPWLYRQEDETDDRLFGLIATNNLLDVKEALIDIEP</sequence>
<proteinExistence type="predicted"/>
<evidence type="ECO:0008006" key="4">
    <source>
        <dbReference type="Google" id="ProtNLM"/>
    </source>
</evidence>
<evidence type="ECO:0000313" key="2">
    <source>
        <dbReference type="EMBL" id="THZ36971.1"/>
    </source>
</evidence>
<name>A0A4V4KP72_AURPU</name>
<gene>
    <name evidence="2" type="ORF">D6C90_06848</name>
</gene>
<feature type="compositionally biased region" description="Polar residues" evidence="1">
    <location>
        <begin position="156"/>
        <end position="170"/>
    </location>
</feature>